<name>A0A059FZA0_9PROT</name>
<sequence>MEKVTVIIPCYNAEGFIETAVRSALDQTIPAQVIVVDDCSSDGSFALLQAIATTEPRLTAVRQPQNGGPSAARNSALRLVKTDWVANLDADDYLLPDRLRAMVAHAEGRALDFVADDVIRVEPGQAPAEGIRVWKDELIGSVPMGLARFVQENLAKYSGPRREIGYLKPLMRTAFLREKNLFFREDMRLAEDYEFYARSLTLGARWEIIDPCGYIAVSMPESLSKAYPTSAIEKLVLADREFLKQPGLSRGERAAIGEHLHHTATDYAWRTMIDGVRTKNPALMMRALMQPPAVSGKVVLRMAKHLLRMPILPEVPEEARKPARETAGLGLT</sequence>
<dbReference type="InterPro" id="IPR050834">
    <property type="entry name" value="Glycosyltransf_2"/>
</dbReference>
<dbReference type="InterPro" id="IPR001173">
    <property type="entry name" value="Glyco_trans_2-like"/>
</dbReference>
<proteinExistence type="predicted"/>
<gene>
    <name evidence="2" type="ORF">HHI_03702</name>
</gene>
<dbReference type="PANTHER" id="PTHR43685:SF2">
    <property type="entry name" value="GLYCOSYLTRANSFERASE 2-LIKE DOMAIN-CONTAINING PROTEIN"/>
    <property type="match status" value="1"/>
</dbReference>
<dbReference type="PATRIC" id="fig|1280951.3.peg.753"/>
<keyword evidence="3" id="KW-1185">Reference proteome</keyword>
<dbReference type="CDD" id="cd00761">
    <property type="entry name" value="Glyco_tranf_GTA_type"/>
    <property type="match status" value="1"/>
</dbReference>
<organism evidence="2 3">
    <name type="scientific">Hyphomonas hirschiana VP5</name>
    <dbReference type="NCBI Taxonomy" id="1280951"/>
    <lineage>
        <taxon>Bacteria</taxon>
        <taxon>Pseudomonadati</taxon>
        <taxon>Pseudomonadota</taxon>
        <taxon>Alphaproteobacteria</taxon>
        <taxon>Hyphomonadales</taxon>
        <taxon>Hyphomonadaceae</taxon>
        <taxon>Hyphomonas</taxon>
    </lineage>
</organism>
<accession>A0A059FZA0</accession>
<feature type="domain" description="Glycosyltransferase 2-like" evidence="1">
    <location>
        <begin position="5"/>
        <end position="124"/>
    </location>
</feature>
<reference evidence="2 3" key="1">
    <citation type="submission" date="2013-04" db="EMBL/GenBank/DDBJ databases">
        <title>Hyphomonas hirschiana VP5 Genome Sequencing.</title>
        <authorList>
            <person name="Lai Q."/>
            <person name="Shao Z."/>
        </authorList>
    </citation>
    <scope>NUCLEOTIDE SEQUENCE [LARGE SCALE GENOMIC DNA]</scope>
    <source>
        <strain evidence="2 3">VP5</strain>
    </source>
</reference>
<dbReference type="InterPro" id="IPR029044">
    <property type="entry name" value="Nucleotide-diphossugar_trans"/>
</dbReference>
<dbReference type="SUPFAM" id="SSF53448">
    <property type="entry name" value="Nucleotide-diphospho-sugar transferases"/>
    <property type="match status" value="1"/>
</dbReference>
<dbReference type="Pfam" id="PF00535">
    <property type="entry name" value="Glycos_transf_2"/>
    <property type="match status" value="1"/>
</dbReference>
<dbReference type="PANTHER" id="PTHR43685">
    <property type="entry name" value="GLYCOSYLTRANSFERASE"/>
    <property type="match status" value="1"/>
</dbReference>
<dbReference type="OrthoDB" id="5291101at2"/>
<comment type="caution">
    <text evidence="2">The sequence shown here is derived from an EMBL/GenBank/DDBJ whole genome shotgun (WGS) entry which is preliminary data.</text>
</comment>
<dbReference type="GO" id="GO:0016740">
    <property type="term" value="F:transferase activity"/>
    <property type="evidence" value="ECO:0007669"/>
    <property type="project" value="UniProtKB-KW"/>
</dbReference>
<dbReference type="Gene3D" id="3.90.550.10">
    <property type="entry name" value="Spore Coat Polysaccharide Biosynthesis Protein SpsA, Chain A"/>
    <property type="match status" value="1"/>
</dbReference>
<keyword evidence="2" id="KW-0808">Transferase</keyword>
<dbReference type="Proteomes" id="UP000025061">
    <property type="component" value="Unassembled WGS sequence"/>
</dbReference>
<evidence type="ECO:0000313" key="3">
    <source>
        <dbReference type="Proteomes" id="UP000025061"/>
    </source>
</evidence>
<dbReference type="EMBL" id="ARYI01000002">
    <property type="protein sequence ID" value="KCZ95845.1"/>
    <property type="molecule type" value="Genomic_DNA"/>
</dbReference>
<dbReference type="AlphaFoldDB" id="A0A059FZA0"/>
<dbReference type="RefSeq" id="WP_011646219.1">
    <property type="nucleotide sequence ID" value="NZ_ARYI01000002.1"/>
</dbReference>
<protein>
    <submittedName>
        <fullName evidence="2">Glycosyl transferase group 2 family protein</fullName>
    </submittedName>
</protein>
<evidence type="ECO:0000313" key="2">
    <source>
        <dbReference type="EMBL" id="KCZ95845.1"/>
    </source>
</evidence>
<evidence type="ECO:0000259" key="1">
    <source>
        <dbReference type="Pfam" id="PF00535"/>
    </source>
</evidence>